<dbReference type="PANTHER" id="PTHR24223:SF448">
    <property type="entry name" value="FI20146P1-RELATED"/>
    <property type="match status" value="1"/>
</dbReference>
<keyword evidence="4" id="KW-0547">Nucleotide-binding</keyword>
<evidence type="ECO:0000256" key="5">
    <source>
        <dbReference type="ARBA" id="ARBA00022840"/>
    </source>
</evidence>
<feature type="transmembrane region" description="Helical" evidence="8">
    <location>
        <begin position="720"/>
        <end position="743"/>
    </location>
</feature>
<dbReference type="SUPFAM" id="SSF90123">
    <property type="entry name" value="ABC transporter transmembrane region"/>
    <property type="match status" value="2"/>
</dbReference>
<keyword evidence="6 8" id="KW-1133">Transmembrane helix</keyword>
<evidence type="ECO:0000256" key="6">
    <source>
        <dbReference type="ARBA" id="ARBA00022989"/>
    </source>
</evidence>
<feature type="domain" description="ABC transporter" evidence="9">
    <location>
        <begin position="446"/>
        <end position="669"/>
    </location>
</feature>
<evidence type="ECO:0008006" key="13">
    <source>
        <dbReference type="Google" id="ProtNLM"/>
    </source>
</evidence>
<accession>A0AAW1TP27</accession>
<evidence type="ECO:0000256" key="8">
    <source>
        <dbReference type="SAM" id="Phobius"/>
    </source>
</evidence>
<feature type="transmembrane region" description="Helical" evidence="8">
    <location>
        <begin position="958"/>
        <end position="978"/>
    </location>
</feature>
<feature type="transmembrane region" description="Helical" evidence="8">
    <location>
        <begin position="775"/>
        <end position="800"/>
    </location>
</feature>
<sequence length="1039" mass="118608">MNKTKYHRPNNNPYKNANIFKRLTFLYMFPIFFQTYRRGFTEENLFEAVDEHKSSILGDKIENLWYKEHKKSKKYALHKALFRLFGAKTIFTGIIKLIDEIALITIVPISIGKLVSFFEPGQTKLSQGDACIYAGMIGLTYLFVNLSFHPVMMTKMHISMKMRICCTSMIYRKALKLSKNALAKTTTGQIVNLLSNDVTKFEQGFDNTDYALVAPIQTILGLYILYREIGVSAVFGVLFLLSFVPLQIYVGKRTSSLRHKTAAKTDERVKLMNEIICGIQVIKMYCWEKPFSKLVSLARSKEMSVIRTHSCLMGILYSFEMFLTRTSIFISLLSYVLMGKYITAEKVFLVTSIYSTIRPCVTIMFALALSNLAEINVSLRRINTFLCLEELQDVDVNCREILEKDNGVIVNEPLLPNGNEMNKVSKVFQENDLIPMQTNKSINPSVILKDVSAKWVSDSADNTLEHINLNLCSNQLVAVIGPVGSGKSSLMGVILKELQIVKGSLDIKGIISYASQESWIFSGSVRDNILFGESYDKKRYAEVVRACSLKSDFLLFPFGDKSLVGERGSALSGGQKARINLARCVYKKADIYLLDDPLSAVDANVGKSLYQDCIQLFLHDKIRILVTHQIQYLKTADKIIILNNGQIEKIGRYEDLQDCDINFAELFTEPVEEDEKKVVKRRTSRQISVLQSIEEFEDEPEEVKENLTEGKIKMSTYYTYIRTGGSICMILLLLLSMLVARFFEYGGDFFLRTWVNMEQNPNSTYNATEIRTQIIYIYSGLTCGTIIFSMIYCLSLVLFFTKASINLHNSVVGKLIQGTMKFFDSNTSGRILNRFSKDMGILDEYIPFILYDVIAVFVVLCGTIFISVFVKPWLLLPCVVLITFLYVFRNFYIITSRNIKRVEGITRSPIYSHTNTTIYGLSTIRAFNAQNLLKEEFDAIQDKHSCAWFLFIASNRCFGYWLDIICVSFVMSVTYVLIFYSQNVYGGDVGLIFNQFVGLLISLQWGIRQWSELENQMTSVERIIEYTKIETEPQRTTHL</sequence>
<proteinExistence type="predicted"/>
<dbReference type="AlphaFoldDB" id="A0AAW1TP27"/>
<feature type="transmembrane region" description="Helical" evidence="8">
    <location>
        <begin position="874"/>
        <end position="892"/>
    </location>
</feature>
<dbReference type="Gene3D" id="1.20.1560.10">
    <property type="entry name" value="ABC transporter type 1, transmembrane domain"/>
    <property type="match status" value="2"/>
</dbReference>
<dbReference type="PROSITE" id="PS50929">
    <property type="entry name" value="ABC_TM1F"/>
    <property type="match status" value="2"/>
</dbReference>
<dbReference type="PROSITE" id="PS50893">
    <property type="entry name" value="ABC_TRANSPORTER_2"/>
    <property type="match status" value="1"/>
</dbReference>
<keyword evidence="3 8" id="KW-0812">Transmembrane</keyword>
<dbReference type="SMART" id="SM00382">
    <property type="entry name" value="AAA"/>
    <property type="match status" value="1"/>
</dbReference>
<evidence type="ECO:0000259" key="10">
    <source>
        <dbReference type="PROSITE" id="PS50929"/>
    </source>
</evidence>
<dbReference type="Proteomes" id="UP001431783">
    <property type="component" value="Unassembled WGS sequence"/>
</dbReference>
<evidence type="ECO:0000256" key="1">
    <source>
        <dbReference type="ARBA" id="ARBA00004370"/>
    </source>
</evidence>
<feature type="transmembrane region" description="Helical" evidence="8">
    <location>
        <begin position="322"/>
        <end position="342"/>
    </location>
</feature>
<dbReference type="Pfam" id="PF00664">
    <property type="entry name" value="ABC_membrane"/>
    <property type="match status" value="2"/>
</dbReference>
<dbReference type="InterPro" id="IPR003593">
    <property type="entry name" value="AAA+_ATPase"/>
</dbReference>
<dbReference type="PANTHER" id="PTHR24223">
    <property type="entry name" value="ATP-BINDING CASSETTE SUB-FAMILY C"/>
    <property type="match status" value="1"/>
</dbReference>
<dbReference type="PROSITE" id="PS00211">
    <property type="entry name" value="ABC_TRANSPORTER_1"/>
    <property type="match status" value="1"/>
</dbReference>
<evidence type="ECO:0000256" key="2">
    <source>
        <dbReference type="ARBA" id="ARBA00022448"/>
    </source>
</evidence>
<name>A0AAW1TP27_9CUCU</name>
<evidence type="ECO:0000256" key="4">
    <source>
        <dbReference type="ARBA" id="ARBA00022741"/>
    </source>
</evidence>
<evidence type="ECO:0000313" key="12">
    <source>
        <dbReference type="Proteomes" id="UP001431783"/>
    </source>
</evidence>
<dbReference type="Gene3D" id="3.40.50.300">
    <property type="entry name" value="P-loop containing nucleotide triphosphate hydrolases"/>
    <property type="match status" value="1"/>
</dbReference>
<feature type="domain" description="ABC transmembrane type-1" evidence="10">
    <location>
        <begin position="731"/>
        <end position="1015"/>
    </location>
</feature>
<organism evidence="11 12">
    <name type="scientific">Henosepilachna vigintioctopunctata</name>
    <dbReference type="NCBI Taxonomy" id="420089"/>
    <lineage>
        <taxon>Eukaryota</taxon>
        <taxon>Metazoa</taxon>
        <taxon>Ecdysozoa</taxon>
        <taxon>Arthropoda</taxon>
        <taxon>Hexapoda</taxon>
        <taxon>Insecta</taxon>
        <taxon>Pterygota</taxon>
        <taxon>Neoptera</taxon>
        <taxon>Endopterygota</taxon>
        <taxon>Coleoptera</taxon>
        <taxon>Polyphaga</taxon>
        <taxon>Cucujiformia</taxon>
        <taxon>Coccinelloidea</taxon>
        <taxon>Coccinellidae</taxon>
        <taxon>Epilachninae</taxon>
        <taxon>Epilachnini</taxon>
        <taxon>Henosepilachna</taxon>
    </lineage>
</organism>
<dbReference type="GO" id="GO:0005524">
    <property type="term" value="F:ATP binding"/>
    <property type="evidence" value="ECO:0007669"/>
    <property type="project" value="UniProtKB-KW"/>
</dbReference>
<dbReference type="InterPro" id="IPR050173">
    <property type="entry name" value="ABC_transporter_C-like"/>
</dbReference>
<keyword evidence="7 8" id="KW-0472">Membrane</keyword>
<evidence type="ECO:0000259" key="9">
    <source>
        <dbReference type="PROSITE" id="PS50893"/>
    </source>
</evidence>
<feature type="transmembrane region" description="Helical" evidence="8">
    <location>
        <begin position="130"/>
        <end position="152"/>
    </location>
</feature>
<dbReference type="GO" id="GO:0140359">
    <property type="term" value="F:ABC-type transporter activity"/>
    <property type="evidence" value="ECO:0007669"/>
    <property type="project" value="InterPro"/>
</dbReference>
<feature type="transmembrane region" description="Helical" evidence="8">
    <location>
        <begin position="845"/>
        <end position="868"/>
    </location>
</feature>
<dbReference type="FunFam" id="1.20.1560.10:FF:000026">
    <property type="entry name" value="Multidrug resistance-associated protein lethal(2)03659"/>
    <property type="match status" value="1"/>
</dbReference>
<dbReference type="EMBL" id="JARQZJ010000001">
    <property type="protein sequence ID" value="KAK9869792.1"/>
    <property type="molecule type" value="Genomic_DNA"/>
</dbReference>
<feature type="transmembrane region" description="Helical" evidence="8">
    <location>
        <begin position="348"/>
        <end position="372"/>
    </location>
</feature>
<dbReference type="FunFam" id="1.20.1560.10:FF:000014">
    <property type="entry name" value="Multidrug resistance-associated protein member 4"/>
    <property type="match status" value="1"/>
</dbReference>
<gene>
    <name evidence="11" type="ORF">WA026_003524</name>
</gene>
<dbReference type="InterPro" id="IPR017871">
    <property type="entry name" value="ABC_transporter-like_CS"/>
</dbReference>
<keyword evidence="2" id="KW-0813">Transport</keyword>
<feature type="domain" description="ABC transmembrane type-1" evidence="10">
    <location>
        <begin position="102"/>
        <end position="352"/>
    </location>
</feature>
<evidence type="ECO:0000256" key="7">
    <source>
        <dbReference type="ARBA" id="ARBA00023136"/>
    </source>
</evidence>
<dbReference type="GO" id="GO:0016020">
    <property type="term" value="C:membrane"/>
    <property type="evidence" value="ECO:0007669"/>
    <property type="project" value="UniProtKB-SubCell"/>
</dbReference>
<evidence type="ECO:0000313" key="11">
    <source>
        <dbReference type="EMBL" id="KAK9869792.1"/>
    </source>
</evidence>
<dbReference type="CDD" id="cd03250">
    <property type="entry name" value="ABCC_MRP_domain1"/>
    <property type="match status" value="1"/>
</dbReference>
<dbReference type="InterPro" id="IPR011527">
    <property type="entry name" value="ABC1_TM_dom"/>
</dbReference>
<dbReference type="Pfam" id="PF00005">
    <property type="entry name" value="ABC_tran"/>
    <property type="match status" value="1"/>
</dbReference>
<dbReference type="InterPro" id="IPR027417">
    <property type="entry name" value="P-loop_NTPase"/>
</dbReference>
<feature type="transmembrane region" description="Helical" evidence="8">
    <location>
        <begin position="984"/>
        <end position="1007"/>
    </location>
</feature>
<dbReference type="InterPro" id="IPR036640">
    <property type="entry name" value="ABC1_TM_sf"/>
</dbReference>
<dbReference type="FunFam" id="3.40.50.300:FF:000482">
    <property type="entry name" value="Multidrug resistance-associated protein member 4"/>
    <property type="match status" value="1"/>
</dbReference>
<dbReference type="InterPro" id="IPR003439">
    <property type="entry name" value="ABC_transporter-like_ATP-bd"/>
</dbReference>
<comment type="caution">
    <text evidence="11">The sequence shown here is derived from an EMBL/GenBank/DDBJ whole genome shotgun (WGS) entry which is preliminary data.</text>
</comment>
<comment type="subcellular location">
    <subcellularLocation>
        <location evidence="1">Membrane</location>
    </subcellularLocation>
</comment>
<reference evidence="11 12" key="1">
    <citation type="submission" date="2023-03" db="EMBL/GenBank/DDBJ databases">
        <title>Genome insight into feeding habits of ladybird beetles.</title>
        <authorList>
            <person name="Li H.-S."/>
            <person name="Huang Y.-H."/>
            <person name="Pang H."/>
        </authorList>
    </citation>
    <scope>NUCLEOTIDE SEQUENCE [LARGE SCALE GENOMIC DNA]</scope>
    <source>
        <strain evidence="11">SYSU_2023b</strain>
        <tissue evidence="11">Whole body</tissue>
    </source>
</reference>
<feature type="transmembrane region" description="Helical" evidence="8">
    <location>
        <begin position="229"/>
        <end position="250"/>
    </location>
</feature>
<keyword evidence="5" id="KW-0067">ATP-binding</keyword>
<dbReference type="SUPFAM" id="SSF52540">
    <property type="entry name" value="P-loop containing nucleoside triphosphate hydrolases"/>
    <property type="match status" value="1"/>
</dbReference>
<keyword evidence="12" id="KW-1185">Reference proteome</keyword>
<evidence type="ECO:0000256" key="3">
    <source>
        <dbReference type="ARBA" id="ARBA00022692"/>
    </source>
</evidence>
<dbReference type="GO" id="GO:0016887">
    <property type="term" value="F:ATP hydrolysis activity"/>
    <property type="evidence" value="ECO:0007669"/>
    <property type="project" value="InterPro"/>
</dbReference>
<protein>
    <recommendedName>
        <fullName evidence="13">Multidrug resistance-associated protein lethal(2)03659</fullName>
    </recommendedName>
</protein>